<comment type="caution">
    <text evidence="2">The sequence shown here is derived from an EMBL/GenBank/DDBJ whole genome shotgun (WGS) entry which is preliminary data.</text>
</comment>
<feature type="chain" id="PRO_5043428653" evidence="1">
    <location>
        <begin position="26"/>
        <end position="225"/>
    </location>
</feature>
<proteinExistence type="predicted"/>
<organism evidence="2 3">
    <name type="scientific">Oedothorax gibbosus</name>
    <dbReference type="NCBI Taxonomy" id="931172"/>
    <lineage>
        <taxon>Eukaryota</taxon>
        <taxon>Metazoa</taxon>
        <taxon>Ecdysozoa</taxon>
        <taxon>Arthropoda</taxon>
        <taxon>Chelicerata</taxon>
        <taxon>Arachnida</taxon>
        <taxon>Araneae</taxon>
        <taxon>Araneomorphae</taxon>
        <taxon>Entelegynae</taxon>
        <taxon>Araneoidea</taxon>
        <taxon>Linyphiidae</taxon>
        <taxon>Erigoninae</taxon>
        <taxon>Oedothorax</taxon>
    </lineage>
</organism>
<dbReference type="Proteomes" id="UP000827092">
    <property type="component" value="Unassembled WGS sequence"/>
</dbReference>
<keyword evidence="3" id="KW-1185">Reference proteome</keyword>
<evidence type="ECO:0000313" key="3">
    <source>
        <dbReference type="Proteomes" id="UP000827092"/>
    </source>
</evidence>
<protein>
    <submittedName>
        <fullName evidence="2">Uncharacterized protein</fullName>
    </submittedName>
</protein>
<gene>
    <name evidence="2" type="ORF">JTE90_018039</name>
</gene>
<dbReference type="AlphaFoldDB" id="A0AAV6TV58"/>
<accession>A0AAV6TV58</accession>
<feature type="signal peptide" evidence="1">
    <location>
        <begin position="1"/>
        <end position="25"/>
    </location>
</feature>
<reference evidence="2 3" key="1">
    <citation type="journal article" date="2022" name="Nat. Ecol. Evol.">
        <title>A masculinizing supergene underlies an exaggerated male reproductive morph in a spider.</title>
        <authorList>
            <person name="Hendrickx F."/>
            <person name="De Corte Z."/>
            <person name="Sonet G."/>
            <person name="Van Belleghem S.M."/>
            <person name="Kostlbacher S."/>
            <person name="Vangestel C."/>
        </authorList>
    </citation>
    <scope>NUCLEOTIDE SEQUENCE [LARGE SCALE GENOMIC DNA]</scope>
    <source>
        <strain evidence="2">W744_W776</strain>
    </source>
</reference>
<name>A0AAV6TV58_9ARAC</name>
<dbReference type="EMBL" id="JAFNEN010001023">
    <property type="protein sequence ID" value="KAG8175359.1"/>
    <property type="molecule type" value="Genomic_DNA"/>
</dbReference>
<evidence type="ECO:0000256" key="1">
    <source>
        <dbReference type="SAM" id="SignalP"/>
    </source>
</evidence>
<evidence type="ECO:0000313" key="2">
    <source>
        <dbReference type="EMBL" id="KAG8175359.1"/>
    </source>
</evidence>
<keyword evidence="1" id="KW-0732">Signal</keyword>
<sequence>MKINTWYAILIGSIVVLTRIDLAQAGNKPSSSARNIFKAPDQSDVSEVKLTSTPWVKEDFVPNIEDFKNSVFENLKKSPQVQKIWNVTTDCKTVRSIFFRIPVKFLTDLGHPYPQALANIISKAASLNNPMTMPIFFEVTAIKFAEVFLAYNLDIDNNDAAKKYVDFISSEIDKANLDDQESIWQSTYNSCALFAESYGFDLKVKIVEFMELFVNQLIVSSEKQK</sequence>